<organism evidence="2 3">
    <name type="scientific">Trichoplusia ni</name>
    <name type="common">Cabbage looper</name>
    <dbReference type="NCBI Taxonomy" id="7111"/>
    <lineage>
        <taxon>Eukaryota</taxon>
        <taxon>Metazoa</taxon>
        <taxon>Ecdysozoa</taxon>
        <taxon>Arthropoda</taxon>
        <taxon>Hexapoda</taxon>
        <taxon>Insecta</taxon>
        <taxon>Pterygota</taxon>
        <taxon>Neoptera</taxon>
        <taxon>Endopterygota</taxon>
        <taxon>Lepidoptera</taxon>
        <taxon>Glossata</taxon>
        <taxon>Ditrysia</taxon>
        <taxon>Noctuoidea</taxon>
        <taxon>Noctuidae</taxon>
        <taxon>Plusiinae</taxon>
        <taxon>Trichoplusia</taxon>
    </lineage>
</organism>
<accession>A0A7E5X1E8</accession>
<keyword evidence="2" id="KW-1185">Reference proteome</keyword>
<dbReference type="PANTHER" id="PTHR10773">
    <property type="entry name" value="DNA-DIRECTED RNA POLYMERASES I, II, AND III SUBUNIT RPABC2"/>
    <property type="match status" value="1"/>
</dbReference>
<feature type="region of interest" description="Disordered" evidence="1">
    <location>
        <begin position="19"/>
        <end position="59"/>
    </location>
</feature>
<protein>
    <submittedName>
        <fullName evidence="3">Uncharacterized protein LOC113508228</fullName>
    </submittedName>
</protein>
<dbReference type="Proteomes" id="UP000322000">
    <property type="component" value="Unplaced"/>
</dbReference>
<evidence type="ECO:0000313" key="3">
    <source>
        <dbReference type="RefSeq" id="XP_026746985.1"/>
    </source>
</evidence>
<dbReference type="RefSeq" id="XP_026746985.1">
    <property type="nucleotide sequence ID" value="XM_026891184.1"/>
</dbReference>
<dbReference type="KEGG" id="tnl:113508228"/>
<dbReference type="InParanoid" id="A0A7E5X1E8"/>
<dbReference type="OrthoDB" id="6136790at2759"/>
<reference evidence="3" key="1">
    <citation type="submission" date="2025-08" db="UniProtKB">
        <authorList>
            <consortium name="RefSeq"/>
        </authorList>
    </citation>
    <scope>IDENTIFICATION</scope>
</reference>
<sequence>MKRAVLKNPRARRMLDLLNYSDPNDTNTKNYNEGTEDFSPDTSEHQLSPTRSANSLSVGTVSSLGGNLNHIDQLINSEIKSPASISNLSLLLGNADFVASPTAVYKIDLSPSQIKDRFIQNQTSHSKHSPIASTSNTNQDMSIVIEIEEIEDLYQKTIIPYEEENKENRDKINIAVLKAVSPLIIETSSNDLQTEKQHTFIDTVQLHEYPLTTSTQDPAVDTNTEGVLTYSNKQNTRKRCCNEQEWCDNNNKRLKNSGKSYKGARSKKQYAAKTIGPSCSCKKRRGIIFSIEQRQQIFDTFYRLKDHKLQWQYIVRHVQAQPVKRMT</sequence>
<evidence type="ECO:0000313" key="2">
    <source>
        <dbReference type="Proteomes" id="UP000322000"/>
    </source>
</evidence>
<evidence type="ECO:0000256" key="1">
    <source>
        <dbReference type="SAM" id="MobiDB-lite"/>
    </source>
</evidence>
<dbReference type="AlphaFoldDB" id="A0A7E5X1E8"/>
<name>A0A7E5X1E8_TRINI</name>
<proteinExistence type="predicted"/>
<dbReference type="PANTHER" id="PTHR10773:SF19">
    <property type="match status" value="1"/>
</dbReference>
<gene>
    <name evidence="3" type="primary">LOC113508228</name>
</gene>
<feature type="compositionally biased region" description="Polar residues" evidence="1">
    <location>
        <begin position="21"/>
        <end position="33"/>
    </location>
</feature>
<dbReference type="GeneID" id="113508228"/>